<name>A0ACC6PID5_9BACL</name>
<evidence type="ECO:0000313" key="1">
    <source>
        <dbReference type="EMBL" id="MEJ8306249.1"/>
    </source>
</evidence>
<accession>A0ACC6PID5</accession>
<sequence length="327" mass="35891">MRMLESQKSLLRKTLAASLGLSLVFTGVGLSASSPVALPSAAAASAAGYPDAYERFDYYLSRPASASSLSLARAVLVNHAKSFGASKATLAVLKLENAQNAYLRKAQQQLDASPIQKEISDIYKPGMTLSQVRAAVSDRPSNASRSAAVRTLQQLEAIHYKLETGEGLFYPVMDYKDYKRFKAYVKPDIASYIDLMARESESPPTGDAALLIGWEDALGRAVDFESFLAKYKVSNRTAAIRERLQWAKLSVFYGQNNTPLYDYDSLKIDPEAWAAYKQVLSEKSPAEIAASGILKSLQGVIDLLEQTGGKRTQAVDDYLKRYVPVEY</sequence>
<evidence type="ECO:0000313" key="2">
    <source>
        <dbReference type="Proteomes" id="UP001380953"/>
    </source>
</evidence>
<keyword evidence="2" id="KW-1185">Reference proteome</keyword>
<proteinExistence type="predicted"/>
<organism evidence="1 2">
    <name type="scientific">Saccharibacillus sacchari</name>
    <dbReference type="NCBI Taxonomy" id="456493"/>
    <lineage>
        <taxon>Bacteria</taxon>
        <taxon>Bacillati</taxon>
        <taxon>Bacillota</taxon>
        <taxon>Bacilli</taxon>
        <taxon>Bacillales</taxon>
        <taxon>Paenibacillaceae</taxon>
        <taxon>Saccharibacillus</taxon>
    </lineage>
</organism>
<gene>
    <name evidence="1" type="ORF">WKI47_20285</name>
</gene>
<dbReference type="Proteomes" id="UP001380953">
    <property type="component" value="Unassembled WGS sequence"/>
</dbReference>
<comment type="caution">
    <text evidence="1">The sequence shown here is derived from an EMBL/GenBank/DDBJ whole genome shotgun (WGS) entry which is preliminary data.</text>
</comment>
<dbReference type="EMBL" id="JBBKAR010000052">
    <property type="protein sequence ID" value="MEJ8306249.1"/>
    <property type="molecule type" value="Genomic_DNA"/>
</dbReference>
<protein>
    <submittedName>
        <fullName evidence="1">Uncharacterized protein</fullName>
    </submittedName>
</protein>
<reference evidence="1" key="1">
    <citation type="submission" date="2024-03" db="EMBL/GenBank/DDBJ databases">
        <title>Whole genome sequecning of epiphytes from Marcgravia umbellata leaves.</title>
        <authorList>
            <person name="Kumar G."/>
            <person name="Savka M.A."/>
        </authorList>
    </citation>
    <scope>NUCLEOTIDE SEQUENCE</scope>
    <source>
        <strain evidence="1">RIT_BL5</strain>
    </source>
</reference>